<reference evidence="2" key="1">
    <citation type="submission" date="2021-06" db="EMBL/GenBank/DDBJ databases">
        <title>Novel species in genus Arthrobacter.</title>
        <authorList>
            <person name="Zhang G."/>
        </authorList>
    </citation>
    <scope>NUCLEOTIDE SEQUENCE</scope>
    <source>
        <strain evidence="2">Zg-ZUI122</strain>
    </source>
</reference>
<dbReference type="PROSITE" id="PS51186">
    <property type="entry name" value="GNAT"/>
    <property type="match status" value="1"/>
</dbReference>
<sequence>MLPENLFANQATLTTARLRLEPLGPEHFEGAWASLQDPEARRLTGTHAEFTPEQIQAWLAGLAGQHDRGDWAVIRRSDEQHPEERYLGEVVLNDLDADNGSVGFRIALAPADVRGQGYGTEATAAVVGHAFDDLGLHRVALEVFAFNPRAQRAYEKAGFTVEGRQREALLWDGERVDAISMGILARDPRPALPVPTA</sequence>
<dbReference type="SUPFAM" id="SSF55729">
    <property type="entry name" value="Acyl-CoA N-acyltransferases (Nat)"/>
    <property type="match status" value="1"/>
</dbReference>
<keyword evidence="3" id="KW-1185">Reference proteome</keyword>
<dbReference type="Proteomes" id="UP000680588">
    <property type="component" value="Chromosome"/>
</dbReference>
<accession>A0A975PFI1</accession>
<evidence type="ECO:0000313" key="3">
    <source>
        <dbReference type="Proteomes" id="UP000680588"/>
    </source>
</evidence>
<organism evidence="2 3">
    <name type="scientific">Arthrobacter sunyaminii</name>
    <dbReference type="NCBI Taxonomy" id="2816859"/>
    <lineage>
        <taxon>Bacteria</taxon>
        <taxon>Bacillati</taxon>
        <taxon>Actinomycetota</taxon>
        <taxon>Actinomycetes</taxon>
        <taxon>Micrococcales</taxon>
        <taxon>Micrococcaceae</taxon>
        <taxon>Arthrobacter</taxon>
    </lineage>
</organism>
<evidence type="ECO:0000259" key="1">
    <source>
        <dbReference type="PROSITE" id="PS51186"/>
    </source>
</evidence>
<dbReference type="EMBL" id="CP076456">
    <property type="protein sequence ID" value="QWQ36064.1"/>
    <property type="molecule type" value="Genomic_DNA"/>
</dbReference>
<dbReference type="PANTHER" id="PTHR43441">
    <property type="entry name" value="RIBOSOMAL-PROTEIN-SERINE ACETYLTRANSFERASE"/>
    <property type="match status" value="1"/>
</dbReference>
<dbReference type="AlphaFoldDB" id="A0A975PFI1"/>
<feature type="domain" description="N-acetyltransferase" evidence="1">
    <location>
        <begin position="18"/>
        <end position="186"/>
    </location>
</feature>
<dbReference type="RefSeq" id="WP_207348285.1">
    <property type="nucleotide sequence ID" value="NZ_CP076456.1"/>
</dbReference>
<dbReference type="InterPro" id="IPR000182">
    <property type="entry name" value="GNAT_dom"/>
</dbReference>
<dbReference type="Pfam" id="PF13302">
    <property type="entry name" value="Acetyltransf_3"/>
    <property type="match status" value="1"/>
</dbReference>
<dbReference type="InterPro" id="IPR051908">
    <property type="entry name" value="Ribosomal_N-acetyltransferase"/>
</dbReference>
<name>A0A975PFI1_9MICC</name>
<dbReference type="Gene3D" id="3.40.630.30">
    <property type="match status" value="1"/>
</dbReference>
<protein>
    <submittedName>
        <fullName evidence="2">GNAT family N-acetyltransferase</fullName>
    </submittedName>
</protein>
<dbReference type="GO" id="GO:1990189">
    <property type="term" value="F:protein N-terminal-serine acetyltransferase activity"/>
    <property type="evidence" value="ECO:0007669"/>
    <property type="project" value="TreeGrafter"/>
</dbReference>
<dbReference type="PANTHER" id="PTHR43441:SF10">
    <property type="entry name" value="ACETYLTRANSFERASE"/>
    <property type="match status" value="1"/>
</dbReference>
<dbReference type="KEGG" id="asun:KG104_16745"/>
<proteinExistence type="predicted"/>
<dbReference type="GO" id="GO:0008999">
    <property type="term" value="F:protein-N-terminal-alanine acetyltransferase activity"/>
    <property type="evidence" value="ECO:0007669"/>
    <property type="project" value="TreeGrafter"/>
</dbReference>
<gene>
    <name evidence="2" type="ORF">KG104_16745</name>
</gene>
<dbReference type="InterPro" id="IPR016181">
    <property type="entry name" value="Acyl_CoA_acyltransferase"/>
</dbReference>
<evidence type="ECO:0000313" key="2">
    <source>
        <dbReference type="EMBL" id="QWQ36064.1"/>
    </source>
</evidence>
<dbReference type="GO" id="GO:0005737">
    <property type="term" value="C:cytoplasm"/>
    <property type="evidence" value="ECO:0007669"/>
    <property type="project" value="TreeGrafter"/>
</dbReference>